<name>A0ABY6LZN2_9FLAO</name>
<evidence type="ECO:0000313" key="1">
    <source>
        <dbReference type="EMBL" id="UYW01774.1"/>
    </source>
</evidence>
<sequence length="133" mass="15123">MKGTENFKSIIANHLQSVADRDPLFAKSYSKESKNIDECINYILSEVQKSKCNGFADDEIFNMAIHYYDEDDIKNIKATTVRVVVNHSSETNQSNSVVEKQKEVPVRKLKQQVKIQPEVNIGKQVSLFDFPGV</sequence>
<dbReference type="Pfam" id="PF14058">
    <property type="entry name" value="PcfK"/>
    <property type="match status" value="1"/>
</dbReference>
<organism evidence="1 2">
    <name type="scientific">Flavobacterium agricola</name>
    <dbReference type="NCBI Taxonomy" id="2870839"/>
    <lineage>
        <taxon>Bacteria</taxon>
        <taxon>Pseudomonadati</taxon>
        <taxon>Bacteroidota</taxon>
        <taxon>Flavobacteriia</taxon>
        <taxon>Flavobacteriales</taxon>
        <taxon>Flavobacteriaceae</taxon>
        <taxon>Flavobacterium</taxon>
    </lineage>
</organism>
<reference evidence="1" key="1">
    <citation type="submission" date="2021-08" db="EMBL/GenBank/DDBJ databases">
        <title>Flavobacterium sp. strain CC-SYL302.</title>
        <authorList>
            <person name="Lin S.-Y."/>
            <person name="Lee T.-H."/>
            <person name="Young C.-C."/>
        </authorList>
    </citation>
    <scope>NUCLEOTIDE SEQUENCE</scope>
    <source>
        <strain evidence="1">CC-SYL302</strain>
    </source>
</reference>
<accession>A0ABY6LZN2</accession>
<evidence type="ECO:0000313" key="2">
    <source>
        <dbReference type="Proteomes" id="UP001163328"/>
    </source>
</evidence>
<dbReference type="RefSeq" id="WP_264434248.1">
    <property type="nucleotide sequence ID" value="NZ_CP081495.1"/>
</dbReference>
<dbReference type="EMBL" id="CP081495">
    <property type="protein sequence ID" value="UYW01774.1"/>
    <property type="molecule type" value="Genomic_DNA"/>
</dbReference>
<proteinExistence type="predicted"/>
<protein>
    <submittedName>
        <fullName evidence="1">PcfK-like family protein</fullName>
    </submittedName>
</protein>
<gene>
    <name evidence="1" type="ORF">K5I29_02290</name>
</gene>
<keyword evidence="2" id="KW-1185">Reference proteome</keyword>
<dbReference type="InterPro" id="IPR025624">
    <property type="entry name" value="PcfK"/>
</dbReference>
<dbReference type="Proteomes" id="UP001163328">
    <property type="component" value="Chromosome"/>
</dbReference>